<gene>
    <name evidence="1" type="ORF">VZT92_017581</name>
</gene>
<sequence length="97" mass="10914">MDAYICGPCCMETLPRLIIITQWDLQGDCTEPRRLCLPMERIPAAPLLVLLPTPEERTDDAGWNRRRMASEEVPSANTNLGNRLLGRRRCGGSCRNS</sequence>
<keyword evidence="2" id="KW-1185">Reference proteome</keyword>
<organism evidence="1 2">
    <name type="scientific">Zoarces viviparus</name>
    <name type="common">Viviparous eelpout</name>
    <name type="synonym">Blennius viviparus</name>
    <dbReference type="NCBI Taxonomy" id="48416"/>
    <lineage>
        <taxon>Eukaryota</taxon>
        <taxon>Metazoa</taxon>
        <taxon>Chordata</taxon>
        <taxon>Craniata</taxon>
        <taxon>Vertebrata</taxon>
        <taxon>Euteleostomi</taxon>
        <taxon>Actinopterygii</taxon>
        <taxon>Neopterygii</taxon>
        <taxon>Teleostei</taxon>
        <taxon>Neoteleostei</taxon>
        <taxon>Acanthomorphata</taxon>
        <taxon>Eupercaria</taxon>
        <taxon>Perciformes</taxon>
        <taxon>Cottioidei</taxon>
        <taxon>Zoarcales</taxon>
        <taxon>Zoarcidae</taxon>
        <taxon>Zoarcinae</taxon>
        <taxon>Zoarces</taxon>
    </lineage>
</organism>
<dbReference type="AlphaFoldDB" id="A0AAW1ELW1"/>
<protein>
    <submittedName>
        <fullName evidence="1">Uncharacterized protein</fullName>
    </submittedName>
</protein>
<evidence type="ECO:0000313" key="2">
    <source>
        <dbReference type="Proteomes" id="UP001488805"/>
    </source>
</evidence>
<dbReference type="EMBL" id="JBCEZU010000156">
    <property type="protein sequence ID" value="KAK9523669.1"/>
    <property type="molecule type" value="Genomic_DNA"/>
</dbReference>
<accession>A0AAW1ELW1</accession>
<dbReference type="Proteomes" id="UP001488805">
    <property type="component" value="Unassembled WGS sequence"/>
</dbReference>
<proteinExistence type="predicted"/>
<reference evidence="1 2" key="1">
    <citation type="journal article" date="2024" name="Genome Biol. Evol.">
        <title>Chromosome-level genome assembly of the viviparous eelpout Zoarces viviparus.</title>
        <authorList>
            <person name="Fuhrmann N."/>
            <person name="Brasseur M.V."/>
            <person name="Bakowski C.E."/>
            <person name="Podsiadlowski L."/>
            <person name="Prost S."/>
            <person name="Krehenwinkel H."/>
            <person name="Mayer C."/>
        </authorList>
    </citation>
    <scope>NUCLEOTIDE SEQUENCE [LARGE SCALE GENOMIC DNA]</scope>
    <source>
        <strain evidence="1">NO-MEL_2022_Ind0_liver</strain>
    </source>
</reference>
<evidence type="ECO:0000313" key="1">
    <source>
        <dbReference type="EMBL" id="KAK9523669.1"/>
    </source>
</evidence>
<comment type="caution">
    <text evidence="1">The sequence shown here is derived from an EMBL/GenBank/DDBJ whole genome shotgun (WGS) entry which is preliminary data.</text>
</comment>
<name>A0AAW1ELW1_ZOAVI</name>